<proteinExistence type="predicted"/>
<organism evidence="2 3">
    <name type="scientific">Paspalum notatum var. saurae</name>
    <dbReference type="NCBI Taxonomy" id="547442"/>
    <lineage>
        <taxon>Eukaryota</taxon>
        <taxon>Viridiplantae</taxon>
        <taxon>Streptophyta</taxon>
        <taxon>Embryophyta</taxon>
        <taxon>Tracheophyta</taxon>
        <taxon>Spermatophyta</taxon>
        <taxon>Magnoliopsida</taxon>
        <taxon>Liliopsida</taxon>
        <taxon>Poales</taxon>
        <taxon>Poaceae</taxon>
        <taxon>PACMAD clade</taxon>
        <taxon>Panicoideae</taxon>
        <taxon>Andropogonodae</taxon>
        <taxon>Paspaleae</taxon>
        <taxon>Paspalinae</taxon>
        <taxon>Paspalum</taxon>
    </lineage>
</organism>
<evidence type="ECO:0000256" key="1">
    <source>
        <dbReference type="SAM" id="MobiDB-lite"/>
    </source>
</evidence>
<protein>
    <submittedName>
        <fullName evidence="2">Uncharacterized protein</fullName>
    </submittedName>
</protein>
<feature type="region of interest" description="Disordered" evidence="1">
    <location>
        <begin position="35"/>
        <end position="57"/>
    </location>
</feature>
<dbReference type="InterPro" id="IPR052035">
    <property type="entry name" value="ZnF_BED_domain_contain"/>
</dbReference>
<accession>A0AAQ3PTG3</accession>
<dbReference type="InterPro" id="IPR012337">
    <property type="entry name" value="RNaseH-like_sf"/>
</dbReference>
<dbReference type="PANTHER" id="PTHR46481">
    <property type="entry name" value="ZINC FINGER BED DOMAIN-CONTAINING PROTEIN 4"/>
    <property type="match status" value="1"/>
</dbReference>
<gene>
    <name evidence="2" type="ORF">U9M48_003470</name>
</gene>
<reference evidence="2 3" key="1">
    <citation type="submission" date="2024-02" db="EMBL/GenBank/DDBJ databases">
        <title>High-quality chromosome-scale genome assembly of Pensacola bahiagrass (Paspalum notatum Flugge var. saurae).</title>
        <authorList>
            <person name="Vega J.M."/>
            <person name="Podio M."/>
            <person name="Orjuela J."/>
            <person name="Siena L.A."/>
            <person name="Pessino S.C."/>
            <person name="Combes M.C."/>
            <person name="Mariac C."/>
            <person name="Albertini E."/>
            <person name="Pupilli F."/>
            <person name="Ortiz J.P.A."/>
            <person name="Leblanc O."/>
        </authorList>
    </citation>
    <scope>NUCLEOTIDE SEQUENCE [LARGE SCALE GENOMIC DNA]</scope>
    <source>
        <strain evidence="2">R1</strain>
        <tissue evidence="2">Leaf</tissue>
    </source>
</reference>
<evidence type="ECO:0000313" key="2">
    <source>
        <dbReference type="EMBL" id="WVZ52414.1"/>
    </source>
</evidence>
<dbReference type="EMBL" id="CP144745">
    <property type="protein sequence ID" value="WVZ52414.1"/>
    <property type="molecule type" value="Genomic_DNA"/>
</dbReference>
<sequence>MPPPTSASDSASKSKVAKRYFFLEPLPRPVKLSPFAPTPTLGIKRPRPASASPGGQHDLGVCVSATDASATPTHGSKPSLPATNSEVVLMLGAMEHKFRLNVAVDSKVQILRILFLLRVKSLCKGKMRILNVLERGRRSAHADVWQYFTKKNVIIEDKGKTYSQGRAESNYGTMGFWTHLRTTHSTVKGQQQLKKDHGTDITAVEPYRYDEQASLKKFYLAIVMHEYPFNISDHEYFVQFIKSLRPSFPIKSRVTVRNEIMSMYLEEMDKQYNYFKNVDCCFSTTMDMWTSNQNKSYMCVTTHWVDDNWCIQKRILNFFHVKGRHTSAKLAETFTEVMVNWYVEKRLFALTLDNASANEVAVRDIITDLNVNGNASL</sequence>
<feature type="non-terminal residue" evidence="2">
    <location>
        <position position="377"/>
    </location>
</feature>
<dbReference type="SUPFAM" id="SSF53098">
    <property type="entry name" value="Ribonuclease H-like"/>
    <property type="match status" value="1"/>
</dbReference>
<evidence type="ECO:0000313" key="3">
    <source>
        <dbReference type="Proteomes" id="UP001341281"/>
    </source>
</evidence>
<dbReference type="AlphaFoldDB" id="A0AAQ3PTG3"/>
<name>A0AAQ3PTG3_PASNO</name>
<keyword evidence="3" id="KW-1185">Reference proteome</keyword>
<dbReference type="Proteomes" id="UP001341281">
    <property type="component" value="Chromosome 01"/>
</dbReference>
<dbReference type="PANTHER" id="PTHR46481:SF11">
    <property type="entry name" value="ZINC FINGER BED DOMAIN-CONTAINING PROTEIN RICESLEEPER 2-LIKE"/>
    <property type="match status" value="1"/>
</dbReference>